<dbReference type="AlphaFoldDB" id="A0A3D8RXF9"/>
<gene>
    <name evidence="3" type="ORF">DSM5745_05540</name>
</gene>
<dbReference type="PANTHER" id="PTHR43625:SF78">
    <property type="entry name" value="PYRIDOXAL REDUCTASE-RELATED"/>
    <property type="match status" value="1"/>
</dbReference>
<name>A0A3D8RXF9_9EURO</name>
<organism evidence="3 4">
    <name type="scientific">Aspergillus mulundensis</name>
    <dbReference type="NCBI Taxonomy" id="1810919"/>
    <lineage>
        <taxon>Eukaryota</taxon>
        <taxon>Fungi</taxon>
        <taxon>Dikarya</taxon>
        <taxon>Ascomycota</taxon>
        <taxon>Pezizomycotina</taxon>
        <taxon>Eurotiomycetes</taxon>
        <taxon>Eurotiomycetidae</taxon>
        <taxon>Eurotiales</taxon>
        <taxon>Aspergillaceae</taxon>
        <taxon>Aspergillus</taxon>
        <taxon>Aspergillus subgen. Nidulantes</taxon>
    </lineage>
</organism>
<evidence type="ECO:0000313" key="3">
    <source>
        <dbReference type="EMBL" id="RDW78688.1"/>
    </source>
</evidence>
<dbReference type="InterPro" id="IPR023210">
    <property type="entry name" value="NADP_OxRdtase_dom"/>
</dbReference>
<dbReference type="InterPro" id="IPR050791">
    <property type="entry name" value="Aldo-Keto_reductase"/>
</dbReference>
<accession>A0A3D8RXF9</accession>
<dbReference type="Proteomes" id="UP000256690">
    <property type="component" value="Unassembled WGS sequence"/>
</dbReference>
<keyword evidence="1" id="KW-0560">Oxidoreductase</keyword>
<dbReference type="PANTHER" id="PTHR43625">
    <property type="entry name" value="AFLATOXIN B1 ALDEHYDE REDUCTASE"/>
    <property type="match status" value="1"/>
</dbReference>
<dbReference type="SUPFAM" id="SSF51430">
    <property type="entry name" value="NAD(P)-linked oxidoreductase"/>
    <property type="match status" value="1"/>
</dbReference>
<evidence type="ECO:0000313" key="4">
    <source>
        <dbReference type="Proteomes" id="UP000256690"/>
    </source>
</evidence>
<feature type="domain" description="NADP-dependent oxidoreductase" evidence="2">
    <location>
        <begin position="15"/>
        <end position="306"/>
    </location>
</feature>
<reference evidence="3 4" key="1">
    <citation type="journal article" date="2018" name="IMA Fungus">
        <title>IMA Genome-F 9: Draft genome sequence of Annulohypoxylon stygium, Aspergillus mulundensis, Berkeleyomyces basicola (syn. Thielaviopsis basicola), Ceratocystis smalleyi, two Cercospora beticola strains, Coleophoma cylindrospora, Fusarium fracticaudum, Phialophora cf. hyalina, and Morchella septimelata.</title>
        <authorList>
            <person name="Wingfield B.D."/>
            <person name="Bills G.F."/>
            <person name="Dong Y."/>
            <person name="Huang W."/>
            <person name="Nel W.J."/>
            <person name="Swalarsk-Parry B.S."/>
            <person name="Vaghefi N."/>
            <person name="Wilken P.M."/>
            <person name="An Z."/>
            <person name="de Beer Z.W."/>
            <person name="De Vos L."/>
            <person name="Chen L."/>
            <person name="Duong T.A."/>
            <person name="Gao Y."/>
            <person name="Hammerbacher A."/>
            <person name="Kikkert J.R."/>
            <person name="Li Y."/>
            <person name="Li H."/>
            <person name="Li K."/>
            <person name="Li Q."/>
            <person name="Liu X."/>
            <person name="Ma X."/>
            <person name="Naidoo K."/>
            <person name="Pethybridge S.J."/>
            <person name="Sun J."/>
            <person name="Steenkamp E.T."/>
            <person name="van der Nest M.A."/>
            <person name="van Wyk S."/>
            <person name="Wingfield M.J."/>
            <person name="Xiong C."/>
            <person name="Yue Q."/>
            <person name="Zhang X."/>
        </authorList>
    </citation>
    <scope>NUCLEOTIDE SEQUENCE [LARGE SCALE GENOMIC DNA]</scope>
    <source>
        <strain evidence="3 4">DSM 5745</strain>
    </source>
</reference>
<dbReference type="CDD" id="cd19077">
    <property type="entry name" value="AKR_AKR8A1-2"/>
    <property type="match status" value="1"/>
</dbReference>
<comment type="caution">
    <text evidence="3">The sequence shown here is derived from an EMBL/GenBank/DDBJ whole genome shotgun (WGS) entry which is preliminary data.</text>
</comment>
<protein>
    <recommendedName>
        <fullName evidence="2">NADP-dependent oxidoreductase domain-containing protein</fullName>
    </recommendedName>
</protein>
<dbReference type="Gene3D" id="3.20.20.100">
    <property type="entry name" value="NADP-dependent oxidoreductase domain"/>
    <property type="match status" value="1"/>
</dbReference>
<dbReference type="GeneID" id="38115910"/>
<dbReference type="RefSeq" id="XP_026603388.1">
    <property type="nucleotide sequence ID" value="XM_026747556.1"/>
</dbReference>
<dbReference type="OrthoDB" id="37537at2759"/>
<dbReference type="EMBL" id="PVWQ01000006">
    <property type="protein sequence ID" value="RDW78688.1"/>
    <property type="molecule type" value="Genomic_DNA"/>
</dbReference>
<dbReference type="GO" id="GO:0005737">
    <property type="term" value="C:cytoplasm"/>
    <property type="evidence" value="ECO:0007669"/>
    <property type="project" value="TreeGrafter"/>
</dbReference>
<dbReference type="GO" id="GO:0016491">
    <property type="term" value="F:oxidoreductase activity"/>
    <property type="evidence" value="ECO:0007669"/>
    <property type="project" value="UniProtKB-KW"/>
</dbReference>
<evidence type="ECO:0000256" key="1">
    <source>
        <dbReference type="ARBA" id="ARBA00023002"/>
    </source>
</evidence>
<sequence>MPHVSPTVTGKVVGPIGFGLMGFTRPWAPIEYSAATKVMKTALEQGATFWNGGIHYGSPTSNSLHLLKHYFTQYPEDADKAVLSIKGGYDVSTHSPDGSPSGVRASVEEALAVLDGVKKIDIFECARVDPNVPIETTIAALAQLVKEGKIGGIGLSEASAATIRRAHAVHPIAAAEIELSLFTMDPLRNGIVDACCELDIPLIAYSPLGRGWLTGQLRQHSDLAESDMRRMLPRFQADVFDHNFGLVEAVEGIARRKGVTVAQVAIAWVCAQGAIPIPGATTEERVLENSRNVTLSAEELGVLQSVLDEFEVKGERYGGRHEHLLNL</sequence>
<dbReference type="InterPro" id="IPR036812">
    <property type="entry name" value="NAD(P)_OxRdtase_dom_sf"/>
</dbReference>
<dbReference type="STRING" id="1810919.A0A3D8RXF9"/>
<proteinExistence type="predicted"/>
<keyword evidence="4" id="KW-1185">Reference proteome</keyword>
<dbReference type="Pfam" id="PF00248">
    <property type="entry name" value="Aldo_ket_red"/>
    <property type="match status" value="1"/>
</dbReference>
<evidence type="ECO:0000259" key="2">
    <source>
        <dbReference type="Pfam" id="PF00248"/>
    </source>
</evidence>